<comment type="caution">
    <text evidence="1">The sequence shown here is derived from an EMBL/GenBank/DDBJ whole genome shotgun (WGS) entry which is preliminary data.</text>
</comment>
<dbReference type="Proteomes" id="UP000051863">
    <property type="component" value="Unassembled WGS sequence"/>
</dbReference>
<reference evidence="1 2" key="1">
    <citation type="submission" date="2015-05" db="EMBL/GenBank/DDBJ databases">
        <title>Genome sequencing and analysis of members of genus Stenotrophomonas.</title>
        <authorList>
            <person name="Patil P.P."/>
            <person name="Midha S."/>
            <person name="Patil P.B."/>
        </authorList>
    </citation>
    <scope>NUCLEOTIDE SEQUENCE [LARGE SCALE GENOMIC DNA]</scope>
    <source>
        <strain evidence="1 2">DSM 18941</strain>
    </source>
</reference>
<dbReference type="RefSeq" id="WP_057626715.1">
    <property type="nucleotide sequence ID" value="NZ_LDJJ01000007.1"/>
</dbReference>
<sequence>MPDPTPPLLPAPPQPALQADDALAVAGYGAPLLLAVERLLAAPAATGAAQRLVAEMDNIRLAMSARDARQIRRSAGLFGRLLGRDVEAQLQAEQLARQLDICLLRADGSVQALQQELAQHLLQLAHVEAAVAAIDDWAAAGEAVPAPADALARAALQRRLQHLRGLARLRQTEAAQLHLLHAQAVELIERYQRIRDVLLPLWRQQLLATQAARMPATLAQAADAQARILDEVTAMQARLR</sequence>
<name>A0A0R0CPE6_9GAMM</name>
<dbReference type="EMBL" id="LDJJ01000007">
    <property type="protein sequence ID" value="KRG71833.1"/>
    <property type="molecule type" value="Genomic_DNA"/>
</dbReference>
<dbReference type="AlphaFoldDB" id="A0A0R0CPE6"/>
<gene>
    <name evidence="1" type="ORF">ABB27_02905</name>
</gene>
<evidence type="ECO:0000313" key="2">
    <source>
        <dbReference type="Proteomes" id="UP000051863"/>
    </source>
</evidence>
<keyword evidence="2" id="KW-1185">Reference proteome</keyword>
<proteinExistence type="predicted"/>
<organism evidence="1 2">
    <name type="scientific">Stenotrophomonas terrae</name>
    <dbReference type="NCBI Taxonomy" id="405446"/>
    <lineage>
        <taxon>Bacteria</taxon>
        <taxon>Pseudomonadati</taxon>
        <taxon>Pseudomonadota</taxon>
        <taxon>Gammaproteobacteria</taxon>
        <taxon>Lysobacterales</taxon>
        <taxon>Lysobacteraceae</taxon>
        <taxon>Stenotrophomonas</taxon>
    </lineage>
</organism>
<protein>
    <submittedName>
        <fullName evidence="1">Uncharacterized protein</fullName>
    </submittedName>
</protein>
<evidence type="ECO:0000313" key="1">
    <source>
        <dbReference type="EMBL" id="KRG71833.1"/>
    </source>
</evidence>
<accession>A0A0R0CPE6</accession>
<dbReference type="OrthoDB" id="6026647at2"/>
<dbReference type="PATRIC" id="fig|405446.3.peg.3460"/>